<feature type="transmembrane region" description="Helical" evidence="5">
    <location>
        <begin position="94"/>
        <end position="111"/>
    </location>
</feature>
<name>A0A420WS97_9PROT</name>
<dbReference type="EMBL" id="RBIG01000001">
    <property type="protein sequence ID" value="RKQ73924.1"/>
    <property type="molecule type" value="Genomic_DNA"/>
</dbReference>
<comment type="caution">
    <text evidence="6">The sequence shown here is derived from an EMBL/GenBank/DDBJ whole genome shotgun (WGS) entry which is preliminary data.</text>
</comment>
<gene>
    <name evidence="6" type="ORF">BCL74_1717</name>
</gene>
<comment type="subcellular location">
    <subcellularLocation>
        <location evidence="5">Cell membrane</location>
        <topology evidence="5">Multi-pass membrane protein</topology>
    </subcellularLocation>
    <subcellularLocation>
        <location evidence="1">Membrane</location>
        <topology evidence="1">Multi-pass membrane protein</topology>
    </subcellularLocation>
</comment>
<feature type="transmembrane region" description="Helical" evidence="5">
    <location>
        <begin position="254"/>
        <end position="275"/>
    </location>
</feature>
<evidence type="ECO:0000313" key="6">
    <source>
        <dbReference type="EMBL" id="RKQ73924.1"/>
    </source>
</evidence>
<feature type="transmembrane region" description="Helical" evidence="5">
    <location>
        <begin position="154"/>
        <end position="180"/>
    </location>
</feature>
<dbReference type="PANTHER" id="PTHR43483:SF3">
    <property type="entry name" value="MEMBRANE TRANSPORTER PROTEIN HI_0806-RELATED"/>
    <property type="match status" value="1"/>
</dbReference>
<proteinExistence type="inferred from homology"/>
<evidence type="ECO:0000256" key="1">
    <source>
        <dbReference type="ARBA" id="ARBA00004141"/>
    </source>
</evidence>
<dbReference type="GO" id="GO:0005886">
    <property type="term" value="C:plasma membrane"/>
    <property type="evidence" value="ECO:0007669"/>
    <property type="project" value="UniProtKB-SubCell"/>
</dbReference>
<keyword evidence="3 5" id="KW-1133">Transmembrane helix</keyword>
<reference evidence="6 7" key="1">
    <citation type="submission" date="2018-10" db="EMBL/GenBank/DDBJ databases">
        <title>Comparative analysis of microorganisms from saline springs in Andes Mountain Range, Colombia.</title>
        <authorList>
            <person name="Rubin E."/>
        </authorList>
    </citation>
    <scope>NUCLEOTIDE SEQUENCE [LARGE SCALE GENOMIC DNA]</scope>
    <source>
        <strain evidence="6 7">USBA 36</strain>
    </source>
</reference>
<evidence type="ECO:0000313" key="7">
    <source>
        <dbReference type="Proteomes" id="UP000277424"/>
    </source>
</evidence>
<evidence type="ECO:0000256" key="4">
    <source>
        <dbReference type="ARBA" id="ARBA00023136"/>
    </source>
</evidence>
<dbReference type="OrthoDB" id="457670at2"/>
<feature type="transmembrane region" description="Helical" evidence="5">
    <location>
        <begin position="116"/>
        <end position="134"/>
    </location>
</feature>
<feature type="transmembrane region" description="Helical" evidence="5">
    <location>
        <begin position="12"/>
        <end position="44"/>
    </location>
</feature>
<feature type="transmembrane region" description="Helical" evidence="5">
    <location>
        <begin position="56"/>
        <end position="74"/>
    </location>
</feature>
<dbReference type="PANTHER" id="PTHR43483">
    <property type="entry name" value="MEMBRANE TRANSPORTER PROTEIN HI_0806-RELATED"/>
    <property type="match status" value="1"/>
</dbReference>
<sequence length="276" mass="28666">MDASVIDATLLALAFAVFATGLFAGVLAGLLGVGGGIVIVPVLFHILTGFNIDPSVKMHLAVGTSLATIIPTSIMSARSHHKRGSVDFDLLKSWAPMALIGALIGTVIAVYVKGAVLTGVFAVVALIVAAHMAFAREGMHISDRLPRAPLKHLIAVIIGGFSTMMGIGGGTLSVPTLSLFNFPIKRAVGTASALGLVIAIPGTIGFLYSGIGMPNRPPLSIGYVSLIGFALIVPATMLAAPWGARMAHAMSTKWLRRAFALFLAITSARMFYSLFA</sequence>
<keyword evidence="5" id="KW-1003">Cell membrane</keyword>
<evidence type="ECO:0000256" key="2">
    <source>
        <dbReference type="ARBA" id="ARBA00022692"/>
    </source>
</evidence>
<evidence type="ECO:0000256" key="3">
    <source>
        <dbReference type="ARBA" id="ARBA00022989"/>
    </source>
</evidence>
<feature type="transmembrane region" description="Helical" evidence="5">
    <location>
        <begin position="187"/>
        <end position="208"/>
    </location>
</feature>
<accession>A0A420WS97</accession>
<keyword evidence="2 5" id="KW-0812">Transmembrane</keyword>
<comment type="similarity">
    <text evidence="5">Belongs to the 4-toluene sulfonate uptake permease (TSUP) (TC 2.A.102) family.</text>
</comment>
<organism evidence="6 7">
    <name type="scientific">Oceanibaculum indicum</name>
    <dbReference type="NCBI Taxonomy" id="526216"/>
    <lineage>
        <taxon>Bacteria</taxon>
        <taxon>Pseudomonadati</taxon>
        <taxon>Pseudomonadota</taxon>
        <taxon>Alphaproteobacteria</taxon>
        <taxon>Rhodospirillales</taxon>
        <taxon>Oceanibaculaceae</taxon>
        <taxon>Oceanibaculum</taxon>
    </lineage>
</organism>
<protein>
    <recommendedName>
        <fullName evidence="5">Probable membrane transporter protein</fullName>
    </recommendedName>
</protein>
<feature type="transmembrane region" description="Helical" evidence="5">
    <location>
        <begin position="220"/>
        <end position="242"/>
    </location>
</feature>
<dbReference type="Pfam" id="PF01925">
    <property type="entry name" value="TauE"/>
    <property type="match status" value="1"/>
</dbReference>
<keyword evidence="4 5" id="KW-0472">Membrane</keyword>
<dbReference type="RefSeq" id="WP_008945198.1">
    <property type="nucleotide sequence ID" value="NZ_RBIG01000001.1"/>
</dbReference>
<evidence type="ECO:0000256" key="5">
    <source>
        <dbReference type="RuleBase" id="RU363041"/>
    </source>
</evidence>
<dbReference type="InterPro" id="IPR002781">
    <property type="entry name" value="TM_pro_TauE-like"/>
</dbReference>
<dbReference type="Proteomes" id="UP000277424">
    <property type="component" value="Unassembled WGS sequence"/>
</dbReference>
<dbReference type="AlphaFoldDB" id="A0A420WS97"/>